<evidence type="ECO:0000256" key="2">
    <source>
        <dbReference type="SAM" id="Coils"/>
    </source>
</evidence>
<evidence type="ECO:0000313" key="7">
    <source>
        <dbReference type="Proteomes" id="UP001149813"/>
    </source>
</evidence>
<dbReference type="Pfam" id="PF14360">
    <property type="entry name" value="PAP2_C"/>
    <property type="match status" value="1"/>
</dbReference>
<feature type="compositionally biased region" description="Basic and acidic residues" evidence="3">
    <location>
        <begin position="625"/>
        <end position="636"/>
    </location>
</feature>
<keyword evidence="1" id="KW-0863">Zinc-finger</keyword>
<feature type="region of interest" description="Disordered" evidence="3">
    <location>
        <begin position="409"/>
        <end position="478"/>
    </location>
</feature>
<comment type="caution">
    <text evidence="6">The sequence shown here is derived from an EMBL/GenBank/DDBJ whole genome shotgun (WGS) entry which is preliminary data.</text>
</comment>
<evidence type="ECO:0000259" key="4">
    <source>
        <dbReference type="Pfam" id="PF10058"/>
    </source>
</evidence>
<feature type="compositionally biased region" description="Low complexity" evidence="3">
    <location>
        <begin position="742"/>
        <end position="755"/>
    </location>
</feature>
<feature type="region of interest" description="Disordered" evidence="3">
    <location>
        <begin position="593"/>
        <end position="767"/>
    </location>
</feature>
<feature type="compositionally biased region" description="Low complexity" evidence="3">
    <location>
        <begin position="460"/>
        <end position="475"/>
    </location>
</feature>
<dbReference type="InterPro" id="IPR040115">
    <property type="entry name" value="Lnp"/>
</dbReference>
<evidence type="ECO:0000256" key="1">
    <source>
        <dbReference type="RuleBase" id="RU367073"/>
    </source>
</evidence>
<dbReference type="GO" id="GO:1903373">
    <property type="term" value="P:positive regulation of endoplasmic reticulum tubular network organization"/>
    <property type="evidence" value="ECO:0007669"/>
    <property type="project" value="UniProtKB-UniRule"/>
</dbReference>
<comment type="similarity">
    <text evidence="1">Belongs to the lunapark family.</text>
</comment>
<dbReference type="Proteomes" id="UP001149813">
    <property type="component" value="Unassembled WGS sequence"/>
</dbReference>
<comment type="caution">
    <text evidence="1">Lacks conserved residue(s) required for the propagation of feature annotation.</text>
</comment>
<feature type="transmembrane region" description="Helical" evidence="1">
    <location>
        <begin position="70"/>
        <end position="88"/>
    </location>
</feature>
<feature type="domain" description="Lunapark zinc ribbon" evidence="4">
    <location>
        <begin position="524"/>
        <end position="576"/>
    </location>
</feature>
<keyword evidence="7" id="KW-1185">Reference proteome</keyword>
<feature type="coiled-coil region" evidence="2">
    <location>
        <begin position="270"/>
        <end position="297"/>
    </location>
</feature>
<dbReference type="AlphaFoldDB" id="A0A9W7XWS9"/>
<organism evidence="6 7">
    <name type="scientific">Coemansia erecta</name>
    <dbReference type="NCBI Taxonomy" id="147472"/>
    <lineage>
        <taxon>Eukaryota</taxon>
        <taxon>Fungi</taxon>
        <taxon>Fungi incertae sedis</taxon>
        <taxon>Zoopagomycota</taxon>
        <taxon>Kickxellomycotina</taxon>
        <taxon>Kickxellomycetes</taxon>
        <taxon>Kickxellales</taxon>
        <taxon>Kickxellaceae</taxon>
        <taxon>Coemansia</taxon>
    </lineage>
</organism>
<accession>A0A9W7XWS9</accession>
<dbReference type="PANTHER" id="PTHR22166:SF12">
    <property type="entry name" value="ENDOPLASMIC RETICULUM JUNCTION FORMATION PROTEIN LUNAPARK"/>
    <property type="match status" value="1"/>
</dbReference>
<comment type="function">
    <text evidence="1">Plays a role in determining ER morphology.</text>
</comment>
<dbReference type="InterPro" id="IPR025749">
    <property type="entry name" value="Sphingomyelin_synth-like_dom"/>
</dbReference>
<feature type="transmembrane region" description="Helical" evidence="1">
    <location>
        <begin position="94"/>
        <end position="113"/>
    </location>
</feature>
<proteinExistence type="inferred from homology"/>
<dbReference type="OrthoDB" id="1725934at2759"/>
<keyword evidence="1" id="KW-0479">Metal-binding</keyword>
<dbReference type="GO" id="GO:0071788">
    <property type="term" value="P:endoplasmic reticulum tubular network maintenance"/>
    <property type="evidence" value="ECO:0007669"/>
    <property type="project" value="UniProtKB-UniRule"/>
</dbReference>
<comment type="subcellular location">
    <subcellularLocation>
        <location evidence="1">Endoplasmic reticulum membrane</location>
        <topology evidence="1">Multi-pass membrane protein</topology>
    </subcellularLocation>
</comment>
<dbReference type="GO" id="GO:0098826">
    <property type="term" value="C:endoplasmic reticulum tubular network membrane"/>
    <property type="evidence" value="ECO:0007669"/>
    <property type="project" value="UniProtKB-UniRule"/>
</dbReference>
<keyword evidence="1" id="KW-0812">Transmembrane</keyword>
<dbReference type="Pfam" id="PF10058">
    <property type="entry name" value="Zn_ribbon_10"/>
    <property type="match status" value="1"/>
</dbReference>
<feature type="transmembrane region" description="Helical" evidence="1">
    <location>
        <begin position="305"/>
        <end position="325"/>
    </location>
</feature>
<dbReference type="EMBL" id="JANBOJ010000113">
    <property type="protein sequence ID" value="KAJ1722416.1"/>
    <property type="molecule type" value="Genomic_DNA"/>
</dbReference>
<protein>
    <recommendedName>
        <fullName evidence="1">Endoplasmic reticulum junction formation protein lunapark</fullName>
    </recommendedName>
</protein>
<evidence type="ECO:0000256" key="3">
    <source>
        <dbReference type="SAM" id="MobiDB-lite"/>
    </source>
</evidence>
<feature type="transmembrane region" description="Helical" evidence="1">
    <location>
        <begin position="337"/>
        <end position="357"/>
    </location>
</feature>
<evidence type="ECO:0000259" key="5">
    <source>
        <dbReference type="Pfam" id="PF14360"/>
    </source>
</evidence>
<dbReference type="InterPro" id="IPR019273">
    <property type="entry name" value="Lunapark_Znf"/>
</dbReference>
<keyword evidence="1" id="KW-0862">Zinc</keyword>
<comment type="domain">
    <text evidence="1">The C4-type zinc finger motif is necessary both for its ER three-way tubular junction localization and formation.</text>
</comment>
<feature type="domain" description="Sphingomyelin synthase-like" evidence="5">
    <location>
        <begin position="43"/>
        <end position="112"/>
    </location>
</feature>
<sequence>MRSITISVTTMPPPIASCKPAIASGARDMLNVVLGMIAGRTKECTDMVFSGHTVILMVSFLFWTRYACHWTLVVYSAIHTVLGVASVLLVRYHYTLDVVLALFFTFFVHHLYYRSLETAIEQRVAIGRWSRFAAINNSACPRIVQSSGGFAYSRVGPENGGCVGCEMTGTDSARDMFSHSRHSAGGSIKSSSEIVEMAALTLTANTPEQEPRRTTSSDDIGKALEAAPVDEGYCSPVAGFADDDDEAQRHYGEMLMINRYPSNYLATAKEDNYEQILASLEQEIRQAEKQRVRAVNRVDWWSRNWVFYVGIGWLAYVAGFVLYVWPERNSSHADDLLFHLVSVVVLLVVLYYGRVVIRSLGQRAVVRNERVVDELKEQLKARLDELKKKTAFDTTKTLIDKYSIGERQEKAMGASDRMRQQQQQMEMKGRRQTMPDFDGSPRPQGGVADANAPAAGGGTQRQLAIQRQLQMQQQQSMNAAATTLGTRVGGPMSPGSTGVVKLPGRSASLQPMDSPVKGSGTRPWLDKLVDQLVGDVGGADDRYALICRSCYAHNGLVLEEEINDIQYNCPKCGKFNPSLRTLRLHSRAGSQQILRGSVEHPNDYSDYDEYSNYSGNDDEDGGSAGEEHEVSLEDKSIQANMSGEFGTPTPKKAGPAKKRSVPQDLKLLDDDDDNESAQPGGNPEDQSAFVAPEAAAAVSKTPRTPKNRRTPMKTGEGSRIKSPAASKSSDPEPLVVSEGHVPDTPSKSGSGSGPTPHKRRANKSKPV</sequence>
<keyword evidence="2" id="KW-0175">Coiled coil</keyword>
<feature type="compositionally biased region" description="Low complexity" evidence="3">
    <location>
        <begin position="688"/>
        <end position="697"/>
    </location>
</feature>
<keyword evidence="1" id="KW-1133">Transmembrane helix</keyword>
<feature type="compositionally biased region" description="Basic residues" evidence="3">
    <location>
        <begin position="756"/>
        <end position="767"/>
    </location>
</feature>
<keyword evidence="1" id="KW-0256">Endoplasmic reticulum</keyword>
<name>A0A9W7XWS9_9FUNG</name>
<dbReference type="PANTHER" id="PTHR22166">
    <property type="entry name" value="ENDOPLASMIC RETICULUM JUNCTION FORMATION PROTEIN LUNAPARK"/>
    <property type="match status" value="1"/>
</dbReference>
<gene>
    <name evidence="6" type="ORF">LPJ53_003175</name>
</gene>
<keyword evidence="1" id="KW-0472">Membrane</keyword>
<reference evidence="6" key="1">
    <citation type="submission" date="2022-07" db="EMBL/GenBank/DDBJ databases">
        <title>Phylogenomic reconstructions and comparative analyses of Kickxellomycotina fungi.</title>
        <authorList>
            <person name="Reynolds N.K."/>
            <person name="Stajich J.E."/>
            <person name="Barry K."/>
            <person name="Grigoriev I.V."/>
            <person name="Crous P."/>
            <person name="Smith M.E."/>
        </authorList>
    </citation>
    <scope>NUCLEOTIDE SEQUENCE</scope>
    <source>
        <strain evidence="6">NBRC 32514</strain>
    </source>
</reference>
<dbReference type="GO" id="GO:0008270">
    <property type="term" value="F:zinc ion binding"/>
    <property type="evidence" value="ECO:0007669"/>
    <property type="project" value="UniProtKB-KW"/>
</dbReference>
<evidence type="ECO:0000313" key="6">
    <source>
        <dbReference type="EMBL" id="KAJ1722416.1"/>
    </source>
</evidence>